<sequence length="521" mass="59837">MHLNYFFLKKLSAALEQKLVGFTLATCFSQEKDELVLGFTNGQEDFYIKAILTSGFSSLAFPSDFHRKRQNSVNLFPETVGKTVEKVVQHQHERSFYFELSEGLVLLFKMFGNRSNIVVFQNRVPVNRFHKKFPADFELEPWHMDRNFSVSPADFPLNLKQLQKLIPTLGELPLAYLRENNFEVQSAETQQKTVSELLQKLEDPVYYVIEFESKIRLSLLPLGTEIGRFPDPIEVAQFFAVKYLSTQFYVSNFQAIKQQLEKQKHAAEQILAQVESKQKSLKTDTNFAQTADVIMANLTNIPPRTSEIELYDFYQDRNRIIKLKATETPQKTAERLYKKAKNQQIELKILDEKALRKTEEIIALEEKLAELSQVHDSKSLKNYLKANAFETGKKTTQTESPFREFTTEGFKILVGKSAANNDVLTQKFTHKDDLWLHAKDVSGSHVVVKFQSGKAFPQTVIEKAAKLAAYYSKRKTDSFCPVIYTPKKFVRKPKGAAPGSVIVDRENVILVVPENPFERTF</sequence>
<dbReference type="Proteomes" id="UP000644147">
    <property type="component" value="Unassembled WGS sequence"/>
</dbReference>
<evidence type="ECO:0000256" key="1">
    <source>
        <dbReference type="SAM" id="Coils"/>
    </source>
</evidence>
<protein>
    <submittedName>
        <fullName evidence="3">DUF814 domain-containing protein</fullName>
    </submittedName>
</protein>
<name>A0ABS1C3G9_9BACT</name>
<dbReference type="PANTHER" id="PTHR15239">
    <property type="entry name" value="NUCLEAR EXPORT MEDIATOR FACTOR NEMF"/>
    <property type="match status" value="1"/>
</dbReference>
<keyword evidence="1" id="KW-0175">Coiled coil</keyword>
<dbReference type="InterPro" id="IPR051608">
    <property type="entry name" value="RQC_Subunit_NEMF"/>
</dbReference>
<evidence type="ECO:0000313" key="4">
    <source>
        <dbReference type="Proteomes" id="UP000644147"/>
    </source>
</evidence>
<dbReference type="Pfam" id="PF05833">
    <property type="entry name" value="NFACT_N"/>
    <property type="match status" value="1"/>
</dbReference>
<feature type="domain" description="NFACT RNA-binding" evidence="2">
    <location>
        <begin position="406"/>
        <end position="501"/>
    </location>
</feature>
<feature type="coiled-coil region" evidence="1">
    <location>
        <begin position="250"/>
        <end position="277"/>
    </location>
</feature>
<dbReference type="PANTHER" id="PTHR15239:SF6">
    <property type="entry name" value="RIBOSOME QUALITY CONTROL COMPLEX SUBUNIT NEMF"/>
    <property type="match status" value="1"/>
</dbReference>
<evidence type="ECO:0000313" key="3">
    <source>
        <dbReference type="EMBL" id="MBK0403944.1"/>
    </source>
</evidence>
<comment type="caution">
    <text evidence="3">The sequence shown here is derived from an EMBL/GenBank/DDBJ whole genome shotgun (WGS) entry which is preliminary data.</text>
</comment>
<feature type="coiled-coil region" evidence="1">
    <location>
        <begin position="333"/>
        <end position="374"/>
    </location>
</feature>
<dbReference type="EMBL" id="JAEHFX010000006">
    <property type="protein sequence ID" value="MBK0403944.1"/>
    <property type="molecule type" value="Genomic_DNA"/>
</dbReference>
<dbReference type="RefSeq" id="WP_200506756.1">
    <property type="nucleotide sequence ID" value="NZ_JAEHFX010000006.1"/>
</dbReference>
<dbReference type="Pfam" id="PF05670">
    <property type="entry name" value="NFACT-R_1"/>
    <property type="match status" value="1"/>
</dbReference>
<evidence type="ECO:0000259" key="2">
    <source>
        <dbReference type="Pfam" id="PF05670"/>
    </source>
</evidence>
<dbReference type="Gene3D" id="2.30.310.10">
    <property type="entry name" value="ibrinogen binding protein from staphylococcus aureus domain"/>
    <property type="match status" value="1"/>
</dbReference>
<accession>A0ABS1C3G9</accession>
<keyword evidence="4" id="KW-1185">Reference proteome</keyword>
<gene>
    <name evidence="3" type="ORF">I5M27_13190</name>
</gene>
<reference evidence="3 4" key="1">
    <citation type="submission" date="2020-12" db="EMBL/GenBank/DDBJ databases">
        <title>Bacterial novel species Adhaeribacter sp. BT258 isolated from soil.</title>
        <authorList>
            <person name="Jung H.-Y."/>
        </authorList>
    </citation>
    <scope>NUCLEOTIDE SEQUENCE [LARGE SCALE GENOMIC DNA]</scope>
    <source>
        <strain evidence="3 4">BT258</strain>
    </source>
</reference>
<proteinExistence type="predicted"/>
<dbReference type="InterPro" id="IPR008532">
    <property type="entry name" value="NFACT_RNA-bd"/>
</dbReference>
<organism evidence="3 4">
    <name type="scientific">Adhaeribacter terrigena</name>
    <dbReference type="NCBI Taxonomy" id="2793070"/>
    <lineage>
        <taxon>Bacteria</taxon>
        <taxon>Pseudomonadati</taxon>
        <taxon>Bacteroidota</taxon>
        <taxon>Cytophagia</taxon>
        <taxon>Cytophagales</taxon>
        <taxon>Hymenobacteraceae</taxon>
        <taxon>Adhaeribacter</taxon>
    </lineage>
</organism>